<keyword evidence="1" id="KW-0472">Membrane</keyword>
<gene>
    <name evidence="2" type="ORF">ACFFNY_09405</name>
</gene>
<keyword evidence="1" id="KW-1133">Transmembrane helix</keyword>
<comment type="caution">
    <text evidence="2">The sequence shown here is derived from an EMBL/GenBank/DDBJ whole genome shotgun (WGS) entry which is preliminary data.</text>
</comment>
<evidence type="ECO:0000256" key="1">
    <source>
        <dbReference type="SAM" id="Phobius"/>
    </source>
</evidence>
<protein>
    <submittedName>
        <fullName evidence="2">Acetyl-CoA acetyltransferase</fullName>
    </submittedName>
</protein>
<dbReference type="RefSeq" id="WP_344912653.1">
    <property type="nucleotide sequence ID" value="NZ_BAAAYO010000010.1"/>
</dbReference>
<accession>A0ABV5VU16</accession>
<dbReference type="EMBL" id="JBHMAG010000007">
    <property type="protein sequence ID" value="MFB9751787.1"/>
    <property type="molecule type" value="Genomic_DNA"/>
</dbReference>
<dbReference type="Proteomes" id="UP001589619">
    <property type="component" value="Unassembled WGS sequence"/>
</dbReference>
<sequence length="102" mass="11641">MTSQPIAPQQVVYQAEPTYVQAAKSAKEKLHGIVHHHMNRPVRVQTIDGQVHQGYITHVDDDYLYLRVPTQVSQDQRAFGAYNNVILPLVLYQLLVISLLYT</sequence>
<name>A0ABV5VU16_9BACL</name>
<feature type="transmembrane region" description="Helical" evidence="1">
    <location>
        <begin position="81"/>
        <end position="101"/>
    </location>
</feature>
<keyword evidence="3" id="KW-1185">Reference proteome</keyword>
<organism evidence="2 3">
    <name type="scientific">Paenibacillus hodogayensis</name>
    <dbReference type="NCBI Taxonomy" id="279208"/>
    <lineage>
        <taxon>Bacteria</taxon>
        <taxon>Bacillati</taxon>
        <taxon>Bacillota</taxon>
        <taxon>Bacilli</taxon>
        <taxon>Bacillales</taxon>
        <taxon>Paenibacillaceae</taxon>
        <taxon>Paenibacillus</taxon>
    </lineage>
</organism>
<reference evidence="2 3" key="1">
    <citation type="submission" date="2024-09" db="EMBL/GenBank/DDBJ databases">
        <authorList>
            <person name="Sun Q."/>
            <person name="Mori K."/>
        </authorList>
    </citation>
    <scope>NUCLEOTIDE SEQUENCE [LARGE SCALE GENOMIC DNA]</scope>
    <source>
        <strain evidence="2 3">JCM 12520</strain>
    </source>
</reference>
<evidence type="ECO:0000313" key="2">
    <source>
        <dbReference type="EMBL" id="MFB9751787.1"/>
    </source>
</evidence>
<keyword evidence="1" id="KW-0812">Transmembrane</keyword>
<evidence type="ECO:0000313" key="3">
    <source>
        <dbReference type="Proteomes" id="UP001589619"/>
    </source>
</evidence>
<proteinExistence type="predicted"/>